<dbReference type="SUPFAM" id="SSF46689">
    <property type="entry name" value="Homeodomain-like"/>
    <property type="match status" value="1"/>
</dbReference>
<evidence type="ECO:0000313" key="7">
    <source>
        <dbReference type="EMBL" id="ADD45584.1"/>
    </source>
</evidence>
<keyword evidence="3 5" id="KW-0238">DNA-binding</keyword>
<evidence type="ECO:0000259" key="6">
    <source>
        <dbReference type="PROSITE" id="PS50977"/>
    </source>
</evidence>
<dbReference type="PANTHER" id="PTHR30055:SF151">
    <property type="entry name" value="TRANSCRIPTIONAL REGULATORY PROTEIN"/>
    <property type="match status" value="1"/>
</dbReference>
<dbReference type="Gene3D" id="1.10.357.10">
    <property type="entry name" value="Tetracycline Repressor, domain 2"/>
    <property type="match status" value="1"/>
</dbReference>
<sequence>MGTDIDTLLWQGQTRPNRGPKPSLSLDRIVTAAVAIADAEGLEGLSMKSLATRLNSGVMSIYRYVPGKEELIALMIDAAVGEPPRVPDGTGWREGIRLCARAIRGFFLAHPWALPLVTKGRAIGPNETGWLESQLTALSSLDVSPGTRLNLAMAVSSYVRGAVTPELFGEDNGELRFAFLDHPDSHARFPMLAHTLTSIDPGTDEGFDSFFEFGLTRMLDGIAARFDRE</sequence>
<feature type="DNA-binding region" description="H-T-H motif" evidence="5">
    <location>
        <begin position="46"/>
        <end position="65"/>
    </location>
</feature>
<dbReference type="GO" id="GO:0003700">
    <property type="term" value="F:DNA-binding transcription factor activity"/>
    <property type="evidence" value="ECO:0007669"/>
    <property type="project" value="TreeGrafter"/>
</dbReference>
<protein>
    <submittedName>
        <fullName evidence="7">Transcriptional regulator, TetR family</fullName>
    </submittedName>
</protein>
<dbReference type="Pfam" id="PF00440">
    <property type="entry name" value="TetR_N"/>
    <property type="match status" value="1"/>
</dbReference>
<dbReference type="PROSITE" id="PS50977">
    <property type="entry name" value="HTH_TETR_2"/>
    <property type="match status" value="1"/>
</dbReference>
<evidence type="ECO:0000256" key="3">
    <source>
        <dbReference type="ARBA" id="ARBA00023125"/>
    </source>
</evidence>
<dbReference type="GO" id="GO:0045892">
    <property type="term" value="P:negative regulation of DNA-templated transcription"/>
    <property type="evidence" value="ECO:0007669"/>
    <property type="project" value="InterPro"/>
</dbReference>
<name>D3Q055_STANL</name>
<gene>
    <name evidence="7" type="ordered locus">Snas_5957</name>
</gene>
<evidence type="ECO:0000256" key="4">
    <source>
        <dbReference type="ARBA" id="ARBA00023163"/>
    </source>
</evidence>
<dbReference type="InterPro" id="IPR003012">
    <property type="entry name" value="Tet_transcr_reg_TetR"/>
</dbReference>
<dbReference type="InterPro" id="IPR036271">
    <property type="entry name" value="Tet_transcr_reg_TetR-rel_C_sf"/>
</dbReference>
<dbReference type="PANTHER" id="PTHR30055">
    <property type="entry name" value="HTH-TYPE TRANSCRIPTIONAL REGULATOR RUTR"/>
    <property type="match status" value="1"/>
</dbReference>
<evidence type="ECO:0000256" key="2">
    <source>
        <dbReference type="ARBA" id="ARBA00023015"/>
    </source>
</evidence>
<keyword evidence="1" id="KW-0678">Repressor</keyword>
<dbReference type="Gene3D" id="1.10.10.60">
    <property type="entry name" value="Homeodomain-like"/>
    <property type="match status" value="1"/>
</dbReference>
<organism evidence="7 8">
    <name type="scientific">Stackebrandtia nassauensis (strain DSM 44728 / CIP 108903 / NRRL B-16338 / NBRC 102104 / LLR-40K-21)</name>
    <dbReference type="NCBI Taxonomy" id="446470"/>
    <lineage>
        <taxon>Bacteria</taxon>
        <taxon>Bacillati</taxon>
        <taxon>Actinomycetota</taxon>
        <taxon>Actinomycetes</taxon>
        <taxon>Glycomycetales</taxon>
        <taxon>Glycomycetaceae</taxon>
        <taxon>Stackebrandtia</taxon>
    </lineage>
</organism>
<evidence type="ECO:0000256" key="5">
    <source>
        <dbReference type="PROSITE-ProRule" id="PRU00335"/>
    </source>
</evidence>
<evidence type="ECO:0000256" key="1">
    <source>
        <dbReference type="ARBA" id="ARBA00022491"/>
    </source>
</evidence>
<dbReference type="SUPFAM" id="SSF48498">
    <property type="entry name" value="Tetracyclin repressor-like, C-terminal domain"/>
    <property type="match status" value="1"/>
</dbReference>
<dbReference type="eggNOG" id="COG1309">
    <property type="taxonomic scope" value="Bacteria"/>
</dbReference>
<evidence type="ECO:0000313" key="8">
    <source>
        <dbReference type="Proteomes" id="UP000000844"/>
    </source>
</evidence>
<accession>D3Q055</accession>
<dbReference type="GO" id="GO:0046677">
    <property type="term" value="P:response to antibiotic"/>
    <property type="evidence" value="ECO:0007669"/>
    <property type="project" value="InterPro"/>
</dbReference>
<dbReference type="STRING" id="446470.Snas_5957"/>
<dbReference type="HOGENOM" id="CLU_069543_0_1_11"/>
<dbReference type="KEGG" id="sna:Snas_5957"/>
<dbReference type="InterPro" id="IPR050109">
    <property type="entry name" value="HTH-type_TetR-like_transc_reg"/>
</dbReference>
<keyword evidence="2" id="KW-0805">Transcription regulation</keyword>
<reference evidence="7 8" key="1">
    <citation type="journal article" date="2009" name="Stand. Genomic Sci.">
        <title>Complete genome sequence of Stackebrandtia nassauensis type strain (LLR-40K-21).</title>
        <authorList>
            <person name="Munk C."/>
            <person name="Lapidus A."/>
            <person name="Copeland A."/>
            <person name="Jando M."/>
            <person name="Mayilraj S."/>
            <person name="Glavina Del Rio T."/>
            <person name="Nolan M."/>
            <person name="Chen F."/>
            <person name="Lucas S."/>
            <person name="Tice H."/>
            <person name="Cheng J.F."/>
            <person name="Han C."/>
            <person name="Detter J.C."/>
            <person name="Bruce D."/>
            <person name="Goodwin L."/>
            <person name="Chain P."/>
            <person name="Pitluck S."/>
            <person name="Goker M."/>
            <person name="Ovchinikova G."/>
            <person name="Pati A."/>
            <person name="Ivanova N."/>
            <person name="Mavromatis K."/>
            <person name="Chen A."/>
            <person name="Palaniappan K."/>
            <person name="Land M."/>
            <person name="Hauser L."/>
            <person name="Chang Y.J."/>
            <person name="Jeffries C.D."/>
            <person name="Bristow J."/>
            <person name="Eisen J.A."/>
            <person name="Markowitz V."/>
            <person name="Hugenholtz P."/>
            <person name="Kyrpides N.C."/>
            <person name="Klenk H.P."/>
        </authorList>
    </citation>
    <scope>NUCLEOTIDE SEQUENCE [LARGE SCALE GENOMIC DNA]</scope>
    <source>
        <strain evidence="8">DSM 44728 / CIP 108903 / NRRL B-16338 / NBRC 102104 / LLR-40K-21</strain>
    </source>
</reference>
<dbReference type="RefSeq" id="WP_013021155.1">
    <property type="nucleotide sequence ID" value="NC_013947.1"/>
</dbReference>
<dbReference type="InterPro" id="IPR009057">
    <property type="entry name" value="Homeodomain-like_sf"/>
</dbReference>
<dbReference type="InterPro" id="IPR004111">
    <property type="entry name" value="Repressor_TetR_C"/>
</dbReference>
<keyword evidence="8" id="KW-1185">Reference proteome</keyword>
<feature type="domain" description="HTH tetR-type" evidence="6">
    <location>
        <begin position="23"/>
        <end position="83"/>
    </location>
</feature>
<dbReference type="Pfam" id="PF02909">
    <property type="entry name" value="TetR_C_1"/>
    <property type="match status" value="1"/>
</dbReference>
<dbReference type="PRINTS" id="PR00400">
    <property type="entry name" value="TETREPRESSOR"/>
</dbReference>
<dbReference type="EMBL" id="CP001778">
    <property type="protein sequence ID" value="ADD45584.1"/>
    <property type="molecule type" value="Genomic_DNA"/>
</dbReference>
<dbReference type="GO" id="GO:0000976">
    <property type="term" value="F:transcription cis-regulatory region binding"/>
    <property type="evidence" value="ECO:0007669"/>
    <property type="project" value="TreeGrafter"/>
</dbReference>
<dbReference type="InterPro" id="IPR001647">
    <property type="entry name" value="HTH_TetR"/>
</dbReference>
<dbReference type="AlphaFoldDB" id="D3Q055"/>
<keyword evidence="4" id="KW-0804">Transcription</keyword>
<dbReference type="Proteomes" id="UP000000844">
    <property type="component" value="Chromosome"/>
</dbReference>
<proteinExistence type="predicted"/>